<comment type="caution">
    <text evidence="1">The sequence shown here is derived from an EMBL/GenBank/DDBJ whole genome shotgun (WGS) entry which is preliminary data.</text>
</comment>
<gene>
    <name evidence="1" type="ORF">FB556_1406</name>
</gene>
<reference evidence="1 2" key="1">
    <citation type="submission" date="2019-06" db="EMBL/GenBank/DDBJ databases">
        <title>Sequencing the genomes of 1000 actinobacteria strains.</title>
        <authorList>
            <person name="Klenk H.-P."/>
        </authorList>
    </citation>
    <scope>NUCLEOTIDE SEQUENCE [LARGE SCALE GENOMIC DNA]</scope>
    <source>
        <strain evidence="1 2">DSM 24083</strain>
    </source>
</reference>
<organism evidence="1 2">
    <name type="scientific">Enteractinococcus coprophilus</name>
    <dbReference type="NCBI Taxonomy" id="1027633"/>
    <lineage>
        <taxon>Bacteria</taxon>
        <taxon>Bacillati</taxon>
        <taxon>Actinomycetota</taxon>
        <taxon>Actinomycetes</taxon>
        <taxon>Micrococcales</taxon>
        <taxon>Micrococcaceae</taxon>
    </lineage>
</organism>
<name>A0A543AJH6_9MICC</name>
<evidence type="ECO:0000313" key="2">
    <source>
        <dbReference type="Proteomes" id="UP000319746"/>
    </source>
</evidence>
<proteinExistence type="predicted"/>
<evidence type="ECO:0000313" key="1">
    <source>
        <dbReference type="EMBL" id="TQL72737.1"/>
    </source>
</evidence>
<dbReference type="AlphaFoldDB" id="A0A543AJH6"/>
<keyword evidence="2" id="KW-1185">Reference proteome</keyword>
<accession>A0A543AJH6</accession>
<protein>
    <submittedName>
        <fullName evidence="1">Uncharacterized protein</fullName>
    </submittedName>
</protein>
<sequence>MNTIPDPSHIHPTTRTDLTNVVFLKPLVPSSLIEVGEYTYQDNDDLATLLDQVQDHYEPKQARGGQEFSVVSICWNAAESSSSAGNAFFSSVGKDS</sequence>
<dbReference type="Proteomes" id="UP000319746">
    <property type="component" value="Unassembled WGS sequence"/>
</dbReference>
<dbReference type="EMBL" id="VFOU01000002">
    <property type="protein sequence ID" value="TQL72737.1"/>
    <property type="molecule type" value="Genomic_DNA"/>
</dbReference>